<dbReference type="AlphaFoldDB" id="A0A4R1Q9B5"/>
<dbReference type="Proteomes" id="UP000295063">
    <property type="component" value="Unassembled WGS sequence"/>
</dbReference>
<feature type="transmembrane region" description="Helical" evidence="1">
    <location>
        <begin position="67"/>
        <end position="85"/>
    </location>
</feature>
<evidence type="ECO:0000256" key="1">
    <source>
        <dbReference type="SAM" id="Phobius"/>
    </source>
</evidence>
<keyword evidence="1" id="KW-0472">Membrane</keyword>
<proteinExistence type="predicted"/>
<comment type="caution">
    <text evidence="2">The sequence shown here is derived from an EMBL/GenBank/DDBJ whole genome shotgun (WGS) entry which is preliminary data.</text>
</comment>
<evidence type="ECO:0000313" key="3">
    <source>
        <dbReference type="Proteomes" id="UP000295063"/>
    </source>
</evidence>
<sequence>MIKLGDAMNVHVDLNQTWQTAKFIILHMIQTELLVAFVIAAICSWHLANLLAKHNNRLSDAIFSRRISYACMLLLVICIVLRQILK</sequence>
<keyword evidence="1" id="KW-0812">Transmembrane</keyword>
<keyword evidence="1" id="KW-1133">Transmembrane helix</keyword>
<name>A0A4R1Q9B5_9FIRM</name>
<keyword evidence="3" id="KW-1185">Reference proteome</keyword>
<reference evidence="2 3" key="1">
    <citation type="submission" date="2019-03" db="EMBL/GenBank/DDBJ databases">
        <title>Genomic Encyclopedia of Type Strains, Phase IV (KMG-IV): sequencing the most valuable type-strain genomes for metagenomic binning, comparative biology and taxonomic classification.</title>
        <authorList>
            <person name="Goeker M."/>
        </authorList>
    </citation>
    <scope>NUCLEOTIDE SEQUENCE [LARGE SCALE GENOMIC DNA]</scope>
    <source>
        <strain evidence="2 3">DSM 15969</strain>
    </source>
</reference>
<feature type="transmembrane region" description="Helical" evidence="1">
    <location>
        <begin position="24"/>
        <end position="47"/>
    </location>
</feature>
<accession>A0A4R1Q9B5</accession>
<protein>
    <submittedName>
        <fullName evidence="2">Uncharacterized protein</fullName>
    </submittedName>
</protein>
<gene>
    <name evidence="2" type="ORF">EV210_104319</name>
</gene>
<organism evidence="2 3">
    <name type="scientific">Anaerospora hongkongensis</name>
    <dbReference type="NCBI Taxonomy" id="244830"/>
    <lineage>
        <taxon>Bacteria</taxon>
        <taxon>Bacillati</taxon>
        <taxon>Bacillota</taxon>
        <taxon>Negativicutes</taxon>
        <taxon>Selenomonadales</taxon>
        <taxon>Sporomusaceae</taxon>
        <taxon>Anaerospora</taxon>
    </lineage>
</organism>
<evidence type="ECO:0000313" key="2">
    <source>
        <dbReference type="EMBL" id="TCL38335.1"/>
    </source>
</evidence>
<dbReference type="EMBL" id="SLUI01000004">
    <property type="protein sequence ID" value="TCL38335.1"/>
    <property type="molecule type" value="Genomic_DNA"/>
</dbReference>